<reference evidence="13 14" key="1">
    <citation type="submission" date="2019-03" db="EMBL/GenBank/DDBJ databases">
        <authorList>
            <person name="Gaulin E."/>
            <person name="Dumas B."/>
        </authorList>
    </citation>
    <scope>NUCLEOTIDE SEQUENCE [LARGE SCALE GENOMIC DNA]</scope>
    <source>
        <strain evidence="13">CBS 568.67</strain>
    </source>
</reference>
<keyword evidence="9" id="KW-0539">Nucleus</keyword>
<feature type="region of interest" description="Disordered" evidence="10">
    <location>
        <begin position="332"/>
        <end position="403"/>
    </location>
</feature>
<dbReference type="Gene3D" id="1.25.40.20">
    <property type="entry name" value="Ankyrin repeat-containing domain"/>
    <property type="match status" value="1"/>
</dbReference>
<keyword evidence="7" id="KW-0963">Cytoplasm</keyword>
<feature type="compositionally biased region" description="Acidic residues" evidence="10">
    <location>
        <begin position="332"/>
        <end position="353"/>
    </location>
</feature>
<accession>A0A485L2S2</accession>
<sequence length="403" mass="45068">MSGKVLLRIKRKSTEDPVEHLVVHGQHALSKKAKLEDALGSLTLTSDECPSTAQTSLFVFTRIDTVASSTDEKQVHRRLAKSVRRHRMDSFKKTIPSGAQEASKDIHRNQQKQKRCVIIFVILTNISSVYRTQRILQGRGLSLVDVIIPRESPDATLTLNDQPLTSRPANRVLNPMQRNVDESIWLAFQRNDFSMFFRVKHEVPSALGFQRPADGGTILMAAAMHNRTDVIEKLLVLDSTCVALKDWNEKSAADIALSQGHVAAATALRACESMESEKEFVYDVYSIDIDATHASATTPMNNAPVVSVTSSVEKWLAHEAFGDLDSEDRDLVFDVDSDGSDNDALEDDEDSNDEDHAGNDYPDEEEESDGEHSEASRLSWDEDEHRNAHNPWSKQEFDCEGDY</sequence>
<evidence type="ECO:0000256" key="2">
    <source>
        <dbReference type="ARBA" id="ARBA00004123"/>
    </source>
</evidence>
<evidence type="ECO:0000259" key="11">
    <source>
        <dbReference type="Pfam" id="PF08574"/>
    </source>
</evidence>
<evidence type="ECO:0000256" key="5">
    <source>
        <dbReference type="ARBA" id="ARBA00017036"/>
    </source>
</evidence>
<dbReference type="EMBL" id="VJMH01005537">
    <property type="protein sequence ID" value="KAF0694847.1"/>
    <property type="molecule type" value="Genomic_DNA"/>
</dbReference>
<proteinExistence type="inferred from homology"/>
<dbReference type="Proteomes" id="UP000332933">
    <property type="component" value="Unassembled WGS sequence"/>
</dbReference>
<evidence type="ECO:0000256" key="10">
    <source>
        <dbReference type="SAM" id="MobiDB-lite"/>
    </source>
</evidence>
<evidence type="ECO:0000313" key="14">
    <source>
        <dbReference type="Proteomes" id="UP000332933"/>
    </source>
</evidence>
<evidence type="ECO:0000313" key="12">
    <source>
        <dbReference type="EMBL" id="KAF0694847.1"/>
    </source>
</evidence>
<comment type="similarity">
    <text evidence="4">Belongs to the IWR1/SLC7A6OS family.</text>
</comment>
<dbReference type="AlphaFoldDB" id="A0A485L2S2"/>
<evidence type="ECO:0000256" key="3">
    <source>
        <dbReference type="ARBA" id="ARBA00004496"/>
    </source>
</evidence>
<evidence type="ECO:0000256" key="1">
    <source>
        <dbReference type="ARBA" id="ARBA00003202"/>
    </source>
</evidence>
<feature type="domain" description="Transcription factor Iwr1" evidence="11">
    <location>
        <begin position="279"/>
        <end position="365"/>
    </location>
</feature>
<gene>
    <name evidence="13" type="primary">Aste57867_14311</name>
    <name evidence="12" type="ORF">As57867_014258</name>
    <name evidence="13" type="ORF">ASTE57867_14311</name>
</gene>
<dbReference type="PANTHER" id="PTHR31196:SF2">
    <property type="entry name" value="RNA POLYMERASE II NUCLEAR LOCALIZATION PROTEIN SLC7A6OS-RELATED"/>
    <property type="match status" value="1"/>
</dbReference>
<evidence type="ECO:0000256" key="9">
    <source>
        <dbReference type="ARBA" id="ARBA00023242"/>
    </source>
</evidence>
<dbReference type="GO" id="GO:0005737">
    <property type="term" value="C:cytoplasm"/>
    <property type="evidence" value="ECO:0007669"/>
    <property type="project" value="UniProtKB-SubCell"/>
</dbReference>
<evidence type="ECO:0000313" key="13">
    <source>
        <dbReference type="EMBL" id="VFT91136.1"/>
    </source>
</evidence>
<dbReference type="EMBL" id="CAADRA010005558">
    <property type="protein sequence ID" value="VFT91136.1"/>
    <property type="molecule type" value="Genomic_DNA"/>
</dbReference>
<feature type="compositionally biased region" description="Basic and acidic residues" evidence="10">
    <location>
        <begin position="370"/>
        <end position="387"/>
    </location>
</feature>
<evidence type="ECO:0000256" key="4">
    <source>
        <dbReference type="ARBA" id="ARBA00010218"/>
    </source>
</evidence>
<dbReference type="GO" id="GO:0015031">
    <property type="term" value="P:protein transport"/>
    <property type="evidence" value="ECO:0007669"/>
    <property type="project" value="UniProtKB-KW"/>
</dbReference>
<dbReference type="Pfam" id="PF08574">
    <property type="entry name" value="Iwr1"/>
    <property type="match status" value="1"/>
</dbReference>
<dbReference type="InterPro" id="IPR036770">
    <property type="entry name" value="Ankyrin_rpt-contain_sf"/>
</dbReference>
<comment type="subcellular location">
    <subcellularLocation>
        <location evidence="3">Cytoplasm</location>
    </subcellularLocation>
    <subcellularLocation>
        <location evidence="2">Nucleus</location>
    </subcellularLocation>
</comment>
<dbReference type="OrthoDB" id="5406014at2759"/>
<keyword evidence="14" id="KW-1185">Reference proteome</keyword>
<protein>
    <recommendedName>
        <fullName evidence="5">Probable RNA polymerase II nuclear localization protein SLC7A6OS</fullName>
    </recommendedName>
</protein>
<keyword evidence="8" id="KW-0653">Protein transport</keyword>
<dbReference type="PANTHER" id="PTHR31196">
    <property type="entry name" value="RNA POLYMERASE II NUCLEAR LOCALIZATION PROTEIN SLC7A6OS-RELATED"/>
    <property type="match status" value="1"/>
</dbReference>
<organism evidence="13 14">
    <name type="scientific">Aphanomyces stellatus</name>
    <dbReference type="NCBI Taxonomy" id="120398"/>
    <lineage>
        <taxon>Eukaryota</taxon>
        <taxon>Sar</taxon>
        <taxon>Stramenopiles</taxon>
        <taxon>Oomycota</taxon>
        <taxon>Saprolegniomycetes</taxon>
        <taxon>Saprolegniales</taxon>
        <taxon>Verrucalvaceae</taxon>
        <taxon>Aphanomyces</taxon>
    </lineage>
</organism>
<comment type="function">
    <text evidence="1">Directs RNA polymerase II nuclear import.</text>
</comment>
<dbReference type="InterPro" id="IPR040218">
    <property type="entry name" value="SLC7A6OS"/>
</dbReference>
<evidence type="ECO:0000256" key="8">
    <source>
        <dbReference type="ARBA" id="ARBA00022927"/>
    </source>
</evidence>
<name>A0A485L2S2_9STRA</name>
<reference evidence="12" key="2">
    <citation type="submission" date="2019-06" db="EMBL/GenBank/DDBJ databases">
        <title>Genomics analysis of Aphanomyces spp. identifies a new class of oomycete effector associated with host adaptation.</title>
        <authorList>
            <person name="Gaulin E."/>
        </authorList>
    </citation>
    <scope>NUCLEOTIDE SEQUENCE</scope>
    <source>
        <strain evidence="12">CBS 578.67</strain>
    </source>
</reference>
<dbReference type="GO" id="GO:0005634">
    <property type="term" value="C:nucleus"/>
    <property type="evidence" value="ECO:0007669"/>
    <property type="project" value="UniProtKB-SubCell"/>
</dbReference>
<dbReference type="SUPFAM" id="SSF48403">
    <property type="entry name" value="Ankyrin repeat"/>
    <property type="match status" value="1"/>
</dbReference>
<keyword evidence="6" id="KW-0813">Transport</keyword>
<evidence type="ECO:0000256" key="6">
    <source>
        <dbReference type="ARBA" id="ARBA00022448"/>
    </source>
</evidence>
<dbReference type="InterPro" id="IPR013883">
    <property type="entry name" value="TF_Iwr1_dom"/>
</dbReference>
<evidence type="ECO:0000256" key="7">
    <source>
        <dbReference type="ARBA" id="ARBA00022490"/>
    </source>
</evidence>